<dbReference type="PANTHER" id="PTHR23523:SF2">
    <property type="entry name" value="2-NITROIMIDAZOLE TRANSPORTER"/>
    <property type="match status" value="1"/>
</dbReference>
<proteinExistence type="predicted"/>
<feature type="transmembrane region" description="Helical" evidence="6">
    <location>
        <begin position="276"/>
        <end position="293"/>
    </location>
</feature>
<evidence type="ECO:0000313" key="10">
    <source>
        <dbReference type="Proteomes" id="UP000027731"/>
    </source>
</evidence>
<evidence type="ECO:0000256" key="2">
    <source>
        <dbReference type="ARBA" id="ARBA00022448"/>
    </source>
</evidence>
<dbReference type="PANTHER" id="PTHR23523">
    <property type="match status" value="1"/>
</dbReference>
<evidence type="ECO:0000259" key="7">
    <source>
        <dbReference type="PROSITE" id="PS50850"/>
    </source>
</evidence>
<evidence type="ECO:0000256" key="3">
    <source>
        <dbReference type="ARBA" id="ARBA00022692"/>
    </source>
</evidence>
<protein>
    <submittedName>
        <fullName evidence="8">MFS transporter</fullName>
    </submittedName>
</protein>
<dbReference type="InterPro" id="IPR011701">
    <property type="entry name" value="MFS"/>
</dbReference>
<keyword evidence="3 6" id="KW-0812">Transmembrane</keyword>
<feature type="transmembrane region" description="Helical" evidence="6">
    <location>
        <begin position="245"/>
        <end position="267"/>
    </location>
</feature>
<dbReference type="EMBL" id="WJND01000008">
    <property type="protein sequence ID" value="MRG89612.1"/>
    <property type="molecule type" value="Genomic_DNA"/>
</dbReference>
<feature type="transmembrane region" description="Helical" evidence="6">
    <location>
        <begin position="102"/>
        <end position="124"/>
    </location>
</feature>
<comment type="caution">
    <text evidence="8">The sequence shown here is derived from an EMBL/GenBank/DDBJ whole genome shotgun (WGS) entry which is preliminary data.</text>
</comment>
<dbReference type="EMBL" id="JOSX01000019">
    <property type="protein sequence ID" value="KEK14876.1"/>
    <property type="molecule type" value="Genomic_DNA"/>
</dbReference>
<dbReference type="GO" id="GO:0022857">
    <property type="term" value="F:transmembrane transporter activity"/>
    <property type="evidence" value="ECO:0007669"/>
    <property type="project" value="InterPro"/>
</dbReference>
<sequence length="392" mass="42401">MNFLKKIKKHSPLLILGLFFLGVCMRMPITAIPSVIKDIAQTFNVETTSLGILTTIPLLCFGLLSSVVSALAQRIGNELTIELAMILMFIGSYLRILNFSSLMIGTILVGAAITCINVLLPAIISDKLPNQIGSVTGMYNVAMTLFAAIGAYAITPITHATSWQTAVIIISIVALIAAIIWVPNLRYNQRATNESSSADRGTNMWKNANAWWLLLFFGGQCFVFYSIVAWLPTIAMDAGLSSDNASLVAGLLQLLSMPFAFAIPVIATKMKNRQPIMLFAGTISLIGTGMMFFPVNSLVYYIFVALFLGAGTTTTFVLAMTLFGLKTKSSTDTRNLSGMVQSVGYLISALGPIVVGNLYSQTHNWFASLIVIAIAAIFFTVCGVIAERKQFI</sequence>
<feature type="transmembrane region" description="Helical" evidence="6">
    <location>
        <begin position="136"/>
        <end position="155"/>
    </location>
</feature>
<dbReference type="AlphaFoldDB" id="A0A073K0X3"/>
<dbReference type="Proteomes" id="UP000027731">
    <property type="component" value="Unassembled WGS sequence"/>
</dbReference>
<feature type="transmembrane region" description="Helical" evidence="6">
    <location>
        <begin position="299"/>
        <end position="324"/>
    </location>
</feature>
<evidence type="ECO:0000313" key="8">
    <source>
        <dbReference type="EMBL" id="KEK14876.1"/>
    </source>
</evidence>
<feature type="transmembrane region" description="Helical" evidence="6">
    <location>
        <begin position="49"/>
        <end position="72"/>
    </location>
</feature>
<reference evidence="9 11" key="2">
    <citation type="submission" date="2019-11" db="EMBL/GenBank/DDBJ databases">
        <title>Draft genome sequence of 12 host-associated Lactobacillus reuteri rodent strains.</title>
        <authorList>
            <person name="Zhang S."/>
            <person name="Ozcam M."/>
            <person name="Van Pijkeren J.P."/>
        </authorList>
    </citation>
    <scope>NUCLEOTIDE SEQUENCE [LARGE SCALE GENOMIC DNA]</scope>
    <source>
        <strain evidence="9 11">N4I</strain>
    </source>
</reference>
<accession>A0A073K0X3</accession>
<dbReference type="Proteomes" id="UP000460207">
    <property type="component" value="Unassembled WGS sequence"/>
</dbReference>
<keyword evidence="4 6" id="KW-1133">Transmembrane helix</keyword>
<comment type="subcellular location">
    <subcellularLocation>
        <location evidence="1">Cell membrane</location>
        <topology evidence="1">Multi-pass membrane protein</topology>
    </subcellularLocation>
</comment>
<dbReference type="PROSITE" id="PS50850">
    <property type="entry name" value="MFS"/>
    <property type="match status" value="1"/>
</dbReference>
<keyword evidence="5 6" id="KW-0472">Membrane</keyword>
<evidence type="ECO:0000313" key="11">
    <source>
        <dbReference type="Proteomes" id="UP000460207"/>
    </source>
</evidence>
<dbReference type="GO" id="GO:0005886">
    <property type="term" value="C:plasma membrane"/>
    <property type="evidence" value="ECO:0007669"/>
    <property type="project" value="UniProtKB-SubCell"/>
</dbReference>
<evidence type="ECO:0000256" key="6">
    <source>
        <dbReference type="SAM" id="Phobius"/>
    </source>
</evidence>
<dbReference type="PATRIC" id="fig|1598.90.peg.1104"/>
<feature type="transmembrane region" description="Helical" evidence="6">
    <location>
        <begin position="336"/>
        <end position="359"/>
    </location>
</feature>
<feature type="transmembrane region" description="Helical" evidence="6">
    <location>
        <begin position="210"/>
        <end position="233"/>
    </location>
</feature>
<reference evidence="8 10" key="1">
    <citation type="submission" date="2014-06" db="EMBL/GenBank/DDBJ databases">
        <title>Genetic determinant of reutericyclin biosynthesis of Lactobacillus reuteri.</title>
        <authorList>
            <person name="Lin X."/>
            <person name="Duar R."/>
            <person name="Walter J."/>
            <person name="Gaenzle M."/>
        </authorList>
    </citation>
    <scope>NUCLEOTIDE SEQUENCE [LARGE SCALE GENOMIC DNA]</scope>
    <source>
        <strain evidence="8 10">LTH2584</strain>
    </source>
</reference>
<dbReference type="Gene3D" id="1.20.1250.20">
    <property type="entry name" value="MFS general substrate transporter like domains"/>
    <property type="match status" value="2"/>
</dbReference>
<keyword evidence="2" id="KW-0813">Transport</keyword>
<feature type="transmembrane region" description="Helical" evidence="6">
    <location>
        <begin position="365"/>
        <end position="386"/>
    </location>
</feature>
<dbReference type="InterPro" id="IPR052524">
    <property type="entry name" value="MFS_Cyanate_Porter"/>
</dbReference>
<dbReference type="InterPro" id="IPR036259">
    <property type="entry name" value="MFS_trans_sf"/>
</dbReference>
<evidence type="ECO:0000313" key="9">
    <source>
        <dbReference type="EMBL" id="MRG89612.1"/>
    </source>
</evidence>
<dbReference type="RefSeq" id="WP_035152388.1">
    <property type="nucleotide sequence ID" value="NZ_RINQ01000010.1"/>
</dbReference>
<evidence type="ECO:0000256" key="4">
    <source>
        <dbReference type="ARBA" id="ARBA00022989"/>
    </source>
</evidence>
<feature type="transmembrane region" description="Helical" evidence="6">
    <location>
        <begin position="79"/>
        <end position="96"/>
    </location>
</feature>
<name>A0A073K0X3_LIMRT</name>
<feature type="domain" description="Major facilitator superfamily (MFS) profile" evidence="7">
    <location>
        <begin position="14"/>
        <end position="390"/>
    </location>
</feature>
<gene>
    <name evidence="9" type="ORF">GIX76_06380</name>
    <name evidence="8" type="ORF">LR3_04340</name>
</gene>
<dbReference type="SUPFAM" id="SSF103473">
    <property type="entry name" value="MFS general substrate transporter"/>
    <property type="match status" value="1"/>
</dbReference>
<feature type="transmembrane region" description="Helical" evidence="6">
    <location>
        <begin position="161"/>
        <end position="182"/>
    </location>
</feature>
<evidence type="ECO:0000256" key="1">
    <source>
        <dbReference type="ARBA" id="ARBA00004651"/>
    </source>
</evidence>
<evidence type="ECO:0000256" key="5">
    <source>
        <dbReference type="ARBA" id="ARBA00023136"/>
    </source>
</evidence>
<dbReference type="InterPro" id="IPR020846">
    <property type="entry name" value="MFS_dom"/>
</dbReference>
<dbReference type="CDD" id="cd17339">
    <property type="entry name" value="MFS_NIMT_CynX_like"/>
    <property type="match status" value="1"/>
</dbReference>
<dbReference type="Pfam" id="PF07690">
    <property type="entry name" value="MFS_1"/>
    <property type="match status" value="1"/>
</dbReference>
<organism evidence="8 10">
    <name type="scientific">Limosilactobacillus reuteri</name>
    <name type="common">Lactobacillus reuteri</name>
    <dbReference type="NCBI Taxonomy" id="1598"/>
    <lineage>
        <taxon>Bacteria</taxon>
        <taxon>Bacillati</taxon>
        <taxon>Bacillota</taxon>
        <taxon>Bacilli</taxon>
        <taxon>Lactobacillales</taxon>
        <taxon>Lactobacillaceae</taxon>
        <taxon>Limosilactobacillus</taxon>
    </lineage>
</organism>